<dbReference type="Proteomes" id="UP000652430">
    <property type="component" value="Unassembled WGS sequence"/>
</dbReference>
<proteinExistence type="predicted"/>
<feature type="chain" id="PRO_5045236947" evidence="1">
    <location>
        <begin position="23"/>
        <end position="117"/>
    </location>
</feature>
<accession>A0ABQ3LVG9</accession>
<organism evidence="2 3">
    <name type="scientific">Sphingomonas glacialis</name>
    <dbReference type="NCBI Taxonomy" id="658225"/>
    <lineage>
        <taxon>Bacteria</taxon>
        <taxon>Pseudomonadati</taxon>
        <taxon>Pseudomonadota</taxon>
        <taxon>Alphaproteobacteria</taxon>
        <taxon>Sphingomonadales</taxon>
        <taxon>Sphingomonadaceae</taxon>
        <taxon>Sphingomonas</taxon>
    </lineage>
</organism>
<name>A0ABQ3LVG9_9SPHN</name>
<feature type="signal peptide" evidence="1">
    <location>
        <begin position="1"/>
        <end position="22"/>
    </location>
</feature>
<evidence type="ECO:0000313" key="2">
    <source>
        <dbReference type="EMBL" id="GHH26728.1"/>
    </source>
</evidence>
<gene>
    <name evidence="2" type="ORF">GCM10008023_41680</name>
</gene>
<comment type="caution">
    <text evidence="2">The sequence shown here is derived from an EMBL/GenBank/DDBJ whole genome shotgun (WGS) entry which is preliminary data.</text>
</comment>
<keyword evidence="1" id="KW-0732">Signal</keyword>
<sequence>MTNVRKLAMTLALVTASAFALASPASAQSFGGITLSFGSGGYDSYAYDDEEYPVDSYNTYGVPQYQSYSYYREPSYGWQERSRREQIERWRAEQQRRLYLAHERREHQQWRDDDDDN</sequence>
<dbReference type="EMBL" id="BNAQ01000018">
    <property type="protein sequence ID" value="GHH26728.1"/>
    <property type="molecule type" value="Genomic_DNA"/>
</dbReference>
<dbReference type="RefSeq" id="WP_189677903.1">
    <property type="nucleotide sequence ID" value="NZ_BNAQ01000018.1"/>
</dbReference>
<keyword evidence="3" id="KW-1185">Reference proteome</keyword>
<protein>
    <submittedName>
        <fullName evidence="2">Uncharacterized protein</fullName>
    </submittedName>
</protein>
<reference evidence="3" key="1">
    <citation type="journal article" date="2019" name="Int. J. Syst. Evol. Microbiol.">
        <title>The Global Catalogue of Microorganisms (GCM) 10K type strain sequencing project: providing services to taxonomists for standard genome sequencing and annotation.</title>
        <authorList>
            <consortium name="The Broad Institute Genomics Platform"/>
            <consortium name="The Broad Institute Genome Sequencing Center for Infectious Disease"/>
            <person name="Wu L."/>
            <person name="Ma J."/>
        </authorList>
    </citation>
    <scope>NUCLEOTIDE SEQUENCE [LARGE SCALE GENOMIC DNA]</scope>
    <source>
        <strain evidence="3">CGMCC 1.8957</strain>
    </source>
</reference>
<evidence type="ECO:0000313" key="3">
    <source>
        <dbReference type="Proteomes" id="UP000652430"/>
    </source>
</evidence>
<evidence type="ECO:0000256" key="1">
    <source>
        <dbReference type="SAM" id="SignalP"/>
    </source>
</evidence>